<evidence type="ECO:0000313" key="1">
    <source>
        <dbReference type="EMBL" id="GFR76471.1"/>
    </source>
</evidence>
<reference evidence="1 2" key="1">
    <citation type="journal article" date="2021" name="Elife">
        <title>Chloroplast acquisition without the gene transfer in kleptoplastic sea slugs, Plakobranchus ocellatus.</title>
        <authorList>
            <person name="Maeda T."/>
            <person name="Takahashi S."/>
            <person name="Yoshida T."/>
            <person name="Shimamura S."/>
            <person name="Takaki Y."/>
            <person name="Nagai Y."/>
            <person name="Toyoda A."/>
            <person name="Suzuki Y."/>
            <person name="Arimoto A."/>
            <person name="Ishii H."/>
            <person name="Satoh N."/>
            <person name="Nishiyama T."/>
            <person name="Hasebe M."/>
            <person name="Maruyama T."/>
            <person name="Minagawa J."/>
            <person name="Obokata J."/>
            <person name="Shigenobu S."/>
        </authorList>
    </citation>
    <scope>NUCLEOTIDE SEQUENCE [LARGE SCALE GENOMIC DNA]</scope>
</reference>
<accession>A0AAV4FTZ6</accession>
<protein>
    <recommendedName>
        <fullName evidence="3">Fibronectin type-III domain-containing protein</fullName>
    </recommendedName>
</protein>
<gene>
    <name evidence="1" type="ORF">ElyMa_002213900</name>
</gene>
<keyword evidence="2" id="KW-1185">Reference proteome</keyword>
<sequence>MTPPKSTDFLNYVFGIAVIFIQLQEVVESALSVQWDPLTPIFGHKYLARVTISLGSGDKQYLSNDVEFNCVNKNKVSEASMRTLFPNFGSKKLFYIIMSRLSILRITFYALRAR</sequence>
<proteinExistence type="predicted"/>
<evidence type="ECO:0000313" key="2">
    <source>
        <dbReference type="Proteomes" id="UP000762676"/>
    </source>
</evidence>
<organism evidence="1 2">
    <name type="scientific">Elysia marginata</name>
    <dbReference type="NCBI Taxonomy" id="1093978"/>
    <lineage>
        <taxon>Eukaryota</taxon>
        <taxon>Metazoa</taxon>
        <taxon>Spiralia</taxon>
        <taxon>Lophotrochozoa</taxon>
        <taxon>Mollusca</taxon>
        <taxon>Gastropoda</taxon>
        <taxon>Heterobranchia</taxon>
        <taxon>Euthyneura</taxon>
        <taxon>Panpulmonata</taxon>
        <taxon>Sacoglossa</taxon>
        <taxon>Placobranchoidea</taxon>
        <taxon>Plakobranchidae</taxon>
        <taxon>Elysia</taxon>
    </lineage>
</organism>
<comment type="caution">
    <text evidence="1">The sequence shown here is derived from an EMBL/GenBank/DDBJ whole genome shotgun (WGS) entry which is preliminary data.</text>
</comment>
<dbReference type="Proteomes" id="UP000762676">
    <property type="component" value="Unassembled WGS sequence"/>
</dbReference>
<evidence type="ECO:0008006" key="3">
    <source>
        <dbReference type="Google" id="ProtNLM"/>
    </source>
</evidence>
<dbReference type="EMBL" id="BMAT01004588">
    <property type="protein sequence ID" value="GFR76471.1"/>
    <property type="molecule type" value="Genomic_DNA"/>
</dbReference>
<dbReference type="AlphaFoldDB" id="A0AAV4FTZ6"/>
<name>A0AAV4FTZ6_9GAST</name>